<keyword evidence="5" id="KW-0456">Lyase</keyword>
<keyword evidence="3" id="KW-0460">Magnesium</keyword>
<evidence type="ECO:0000313" key="6">
    <source>
        <dbReference type="Proteomes" id="UP001310386"/>
    </source>
</evidence>
<evidence type="ECO:0000256" key="3">
    <source>
        <dbReference type="ARBA" id="ARBA00022842"/>
    </source>
</evidence>
<accession>A0ABU5ZMA9</accession>
<evidence type="ECO:0000259" key="4">
    <source>
        <dbReference type="Pfam" id="PF03328"/>
    </source>
</evidence>
<sequence>MALFRSLMFVPGNQPRRLEKVPSLMSDAIIYDLEDSVPLEEKETARKMVSEALAKHTDKTSFVRVNAMSTVYFFEDVSAVISKSLQGIVLPKTERRDQIVIAEYLLTQLERKHGLKPGCLEIVPLMETALGIANALEVAGSCHRVKRLAFGAVDFTLDIQAEFTEESMETFTARSQLVIASRAAGIEPPIDTVYTNVKQPAGLEASTKQAKQMGFQGKLVIHPDQIDIVHSVFSPSPKEIEAAQKIVQAFEEATRSGMAAIQVDGKMIDYPVVERARRILEYASKTGNL</sequence>
<feature type="domain" description="HpcH/HpaI aldolase/citrate lyase" evidence="4">
    <location>
        <begin position="5"/>
        <end position="223"/>
    </location>
</feature>
<keyword evidence="6" id="KW-1185">Reference proteome</keyword>
<dbReference type="PANTHER" id="PTHR32308:SF0">
    <property type="entry name" value="HPCH_HPAI ALDOLASE_CITRATE LYASE DOMAIN-CONTAINING PROTEIN"/>
    <property type="match status" value="1"/>
</dbReference>
<reference evidence="5" key="1">
    <citation type="submission" date="2023-12" db="EMBL/GenBank/DDBJ databases">
        <title>Fervidustalea candida gen. nov., sp. nov., a novel member of the family Paenibacillaceae isolated from a geothermal area.</title>
        <authorList>
            <person name="Li W.-J."/>
            <person name="Jiao J.-Y."/>
            <person name="Chen Y."/>
        </authorList>
    </citation>
    <scope>NUCLEOTIDE SEQUENCE</scope>
    <source>
        <strain evidence="5">SYSU GA230002</strain>
    </source>
</reference>
<dbReference type="Gene3D" id="3.20.20.60">
    <property type="entry name" value="Phosphoenolpyruvate-binding domains"/>
    <property type="match status" value="1"/>
</dbReference>
<dbReference type="InterPro" id="IPR040442">
    <property type="entry name" value="Pyrv_kinase-like_dom_sf"/>
</dbReference>
<evidence type="ECO:0000256" key="1">
    <source>
        <dbReference type="ARBA" id="ARBA00001946"/>
    </source>
</evidence>
<comment type="cofactor">
    <cofactor evidence="1">
        <name>Mg(2+)</name>
        <dbReference type="ChEBI" id="CHEBI:18420"/>
    </cofactor>
</comment>
<dbReference type="Pfam" id="PF03328">
    <property type="entry name" value="HpcH_HpaI"/>
    <property type="match status" value="1"/>
</dbReference>
<dbReference type="RefSeq" id="WP_371755753.1">
    <property type="nucleotide sequence ID" value="NZ_JAYJLD010000042.1"/>
</dbReference>
<protein>
    <submittedName>
        <fullName evidence="5">CoA ester lyase</fullName>
    </submittedName>
</protein>
<dbReference type="PANTHER" id="PTHR32308">
    <property type="entry name" value="LYASE BETA SUBUNIT, PUTATIVE (AFU_ORTHOLOGUE AFUA_4G13030)-RELATED"/>
    <property type="match status" value="1"/>
</dbReference>
<gene>
    <name evidence="5" type="ORF">VF724_18470</name>
</gene>
<proteinExistence type="predicted"/>
<organism evidence="5 6">
    <name type="scientific">Ferviditalea candida</name>
    <dbReference type="NCBI Taxonomy" id="3108399"/>
    <lineage>
        <taxon>Bacteria</taxon>
        <taxon>Bacillati</taxon>
        <taxon>Bacillota</taxon>
        <taxon>Bacilli</taxon>
        <taxon>Bacillales</taxon>
        <taxon>Paenibacillaceae</taxon>
        <taxon>Ferviditalea</taxon>
    </lineage>
</organism>
<name>A0ABU5ZMA9_9BACL</name>
<dbReference type="Proteomes" id="UP001310386">
    <property type="component" value="Unassembled WGS sequence"/>
</dbReference>
<dbReference type="InterPro" id="IPR015813">
    <property type="entry name" value="Pyrv/PenolPyrv_kinase-like_dom"/>
</dbReference>
<comment type="caution">
    <text evidence="5">The sequence shown here is derived from an EMBL/GenBank/DDBJ whole genome shotgun (WGS) entry which is preliminary data.</text>
</comment>
<dbReference type="InterPro" id="IPR005000">
    <property type="entry name" value="Aldolase/citrate-lyase_domain"/>
</dbReference>
<dbReference type="EMBL" id="JAYJLD010000042">
    <property type="protein sequence ID" value="MEB3103625.1"/>
    <property type="molecule type" value="Genomic_DNA"/>
</dbReference>
<evidence type="ECO:0000313" key="5">
    <source>
        <dbReference type="EMBL" id="MEB3103625.1"/>
    </source>
</evidence>
<dbReference type="PIRSF" id="PIRSF015582">
    <property type="entry name" value="Cit_lyase_B"/>
    <property type="match status" value="1"/>
</dbReference>
<dbReference type="SUPFAM" id="SSF51621">
    <property type="entry name" value="Phosphoenolpyruvate/pyruvate domain"/>
    <property type="match status" value="1"/>
</dbReference>
<keyword evidence="2" id="KW-0479">Metal-binding</keyword>
<evidence type="ECO:0000256" key="2">
    <source>
        <dbReference type="ARBA" id="ARBA00022723"/>
    </source>
</evidence>
<dbReference type="InterPro" id="IPR011206">
    <property type="entry name" value="Citrate_lyase_beta/mcl1/mcl2"/>
</dbReference>
<dbReference type="GO" id="GO:0016829">
    <property type="term" value="F:lyase activity"/>
    <property type="evidence" value="ECO:0007669"/>
    <property type="project" value="UniProtKB-KW"/>
</dbReference>